<reference evidence="3" key="2">
    <citation type="submission" date="2013-10" db="EMBL/GenBank/DDBJ databases">
        <authorList>
            <person name="Aslett M."/>
        </authorList>
    </citation>
    <scope>NUCLEOTIDE SEQUENCE [LARGE SCALE GENOMIC DNA]</scope>
    <source>
        <strain evidence="3">Weybridge</strain>
    </source>
</reference>
<feature type="transmembrane region" description="Helical" evidence="2">
    <location>
        <begin position="306"/>
        <end position="327"/>
    </location>
</feature>
<keyword evidence="4" id="KW-1185">Reference proteome</keyword>
<proteinExistence type="predicted"/>
<dbReference type="EMBL" id="HG719156">
    <property type="protein sequence ID" value="CDJ56870.1"/>
    <property type="molecule type" value="Genomic_DNA"/>
</dbReference>
<feature type="compositionally biased region" description="Polar residues" evidence="1">
    <location>
        <begin position="12"/>
        <end position="31"/>
    </location>
</feature>
<name>U6M5B6_EIMMA</name>
<evidence type="ECO:0000256" key="1">
    <source>
        <dbReference type="SAM" id="MobiDB-lite"/>
    </source>
</evidence>
<dbReference type="OMA" id="VANATWM"/>
<protein>
    <recommendedName>
        <fullName evidence="5">Transmembrane protein</fullName>
    </recommendedName>
</protein>
<dbReference type="GeneID" id="25334499"/>
<dbReference type="AlphaFoldDB" id="U6M5B6"/>
<keyword evidence="2" id="KW-0812">Transmembrane</keyword>
<gene>
    <name evidence="3" type="ORF">EMWEY_00005130</name>
</gene>
<feature type="region of interest" description="Disordered" evidence="1">
    <location>
        <begin position="1"/>
        <end position="31"/>
    </location>
</feature>
<organism evidence="3 4">
    <name type="scientific">Eimeria maxima</name>
    <name type="common">Coccidian parasite</name>
    <dbReference type="NCBI Taxonomy" id="5804"/>
    <lineage>
        <taxon>Eukaryota</taxon>
        <taxon>Sar</taxon>
        <taxon>Alveolata</taxon>
        <taxon>Apicomplexa</taxon>
        <taxon>Conoidasida</taxon>
        <taxon>Coccidia</taxon>
        <taxon>Eucoccidiorida</taxon>
        <taxon>Eimeriorina</taxon>
        <taxon>Eimeriidae</taxon>
        <taxon>Eimeria</taxon>
    </lineage>
</organism>
<sequence length="410" mass="44394">MSTRKPPKSRMTPRSSPIQTHPSEEATNNLPETEVLNGINSDEMPTEKCAPTPSLSAYFLQNYITSMAFHAYIAFVPAILQPILRRNPPFSKWSPNAVTVLCVFVANASWMEFFGFKCTADAGAAFIAAVQEKRIMAVSGSSLPPTTKRMLLLGAISGLLGAMTVGLLIAFLSGLNPFGGILPLPQEVFRLLENREAEPSILVDIMDAAGTIRQKALASAFIQTVASVVGSSHTMFATFTLDLQHMLHAVCTSAGFYLELRHIQRLNLAVLLFAVVAGLPFCTVVGGPMLGISFAALVAGCRLDPWCFVLTASADFLAAVGATVWVGPVAHALPTVRALTARFALLDYALGMSTVFNPHELQKLQLFKWWAMHRENLSPQFPRCLIGLPHLCLELTRASSPSSVFSKCID</sequence>
<evidence type="ECO:0000313" key="4">
    <source>
        <dbReference type="Proteomes" id="UP000030763"/>
    </source>
</evidence>
<evidence type="ECO:0000313" key="3">
    <source>
        <dbReference type="EMBL" id="CDJ56870.1"/>
    </source>
</evidence>
<accession>U6M5B6</accession>
<feature type="transmembrane region" description="Helical" evidence="2">
    <location>
        <begin position="268"/>
        <end position="299"/>
    </location>
</feature>
<dbReference type="RefSeq" id="XP_013333520.1">
    <property type="nucleotide sequence ID" value="XM_013478066.1"/>
</dbReference>
<feature type="transmembrane region" description="Helical" evidence="2">
    <location>
        <begin position="63"/>
        <end position="84"/>
    </location>
</feature>
<evidence type="ECO:0000256" key="2">
    <source>
        <dbReference type="SAM" id="Phobius"/>
    </source>
</evidence>
<dbReference type="Proteomes" id="UP000030763">
    <property type="component" value="Unassembled WGS sequence"/>
</dbReference>
<dbReference type="VEuPathDB" id="ToxoDB:EMWEY_00005130"/>
<feature type="transmembrane region" description="Helical" evidence="2">
    <location>
        <begin position="151"/>
        <end position="175"/>
    </location>
</feature>
<keyword evidence="2" id="KW-0472">Membrane</keyword>
<keyword evidence="2" id="KW-1133">Transmembrane helix</keyword>
<reference evidence="3" key="1">
    <citation type="submission" date="2013-10" db="EMBL/GenBank/DDBJ databases">
        <title>Genomic analysis of the causative agents of coccidiosis in chickens.</title>
        <authorList>
            <person name="Reid A.J."/>
            <person name="Blake D."/>
            <person name="Billington K."/>
            <person name="Browne H."/>
            <person name="Dunn M."/>
            <person name="Hung S."/>
            <person name="Kawahara F."/>
            <person name="Miranda-Saavedra D."/>
            <person name="Mourier T."/>
            <person name="Nagra H."/>
            <person name="Otto T.D."/>
            <person name="Rawlings N."/>
            <person name="Sanchez A."/>
            <person name="Sanders M."/>
            <person name="Subramaniam C."/>
            <person name="Tay Y."/>
            <person name="Dear P."/>
            <person name="Doerig C."/>
            <person name="Gruber A."/>
            <person name="Parkinson J."/>
            <person name="Shirley M."/>
            <person name="Wan K.L."/>
            <person name="Berriman M."/>
            <person name="Tomley F."/>
            <person name="Pain A."/>
        </authorList>
    </citation>
    <scope>NUCLEOTIDE SEQUENCE [LARGE SCALE GENOMIC DNA]</scope>
    <source>
        <strain evidence="3">Weybridge</strain>
    </source>
</reference>
<dbReference type="OrthoDB" id="347010at2759"/>
<evidence type="ECO:0008006" key="5">
    <source>
        <dbReference type="Google" id="ProtNLM"/>
    </source>
</evidence>